<accession>A0A644VXE9</accession>
<dbReference type="GO" id="GO:0008776">
    <property type="term" value="F:acetate kinase activity"/>
    <property type="evidence" value="ECO:0007669"/>
    <property type="project" value="TreeGrafter"/>
</dbReference>
<keyword evidence="2" id="KW-0963">Cytoplasm</keyword>
<sequence length="355" mass="38793">MHKILVINPGSTSTKVAVYEDDKPLISVVIKHPAKLLHTYKHVIDQYEFRLENIIKYLEEEKVDLNGIHAVIGRGGFLRPLPSGIYAVNEIMLNDLRQCLNGEHASNLGAVLANEFASRICDCRAYIADPVVVDELQEVARISGLPQFPRRSAFHALNHKAIGRKYAIDCGTQYDKLNLVIAHLGGGISVAAHKQGRVIDTNQALDGFGPFSAERAGTMDAGALIRVIFAGIYEQEEIQHLLVGKGGLVAHLGTNDVNAAYKLAQNGDLHARLILEAMSYGVAKEIGSMLVVLEGKADAVILTGGMAYNELIVNYITRMIQPMCKVVVYPGEDEMQALAAAGLRVLRGEENVRQY</sequence>
<dbReference type="EC" id="2.7.2.7" evidence="8"/>
<dbReference type="NCBIfam" id="TIGR02707">
    <property type="entry name" value="butyr_kinase"/>
    <property type="match status" value="1"/>
</dbReference>
<evidence type="ECO:0000313" key="8">
    <source>
        <dbReference type="EMBL" id="MPL96089.1"/>
    </source>
</evidence>
<keyword evidence="6" id="KW-0067">ATP-binding</keyword>
<dbReference type="GO" id="GO:0005524">
    <property type="term" value="F:ATP binding"/>
    <property type="evidence" value="ECO:0007669"/>
    <property type="project" value="UniProtKB-KW"/>
</dbReference>
<keyword evidence="5 8" id="KW-0418">Kinase</keyword>
<dbReference type="CDD" id="cd24011">
    <property type="entry name" value="ASKHA_NBD_BK"/>
    <property type="match status" value="1"/>
</dbReference>
<dbReference type="PROSITE" id="PS01075">
    <property type="entry name" value="ACETATE_KINASE_1"/>
    <property type="match status" value="1"/>
</dbReference>
<dbReference type="AlphaFoldDB" id="A0A644VXE9"/>
<dbReference type="PIRSF" id="PIRSF036458">
    <property type="entry name" value="Butyrate_kin"/>
    <property type="match status" value="1"/>
</dbReference>
<dbReference type="Gene3D" id="3.30.420.40">
    <property type="match status" value="2"/>
</dbReference>
<dbReference type="HAMAP" id="MF_00542">
    <property type="entry name" value="Butyrate_kinase"/>
    <property type="match status" value="1"/>
</dbReference>
<organism evidence="8">
    <name type="scientific">bioreactor metagenome</name>
    <dbReference type="NCBI Taxonomy" id="1076179"/>
    <lineage>
        <taxon>unclassified sequences</taxon>
        <taxon>metagenomes</taxon>
        <taxon>ecological metagenomes</taxon>
    </lineage>
</organism>
<dbReference type="InterPro" id="IPR000890">
    <property type="entry name" value="Aliphatic_acid_kin_short-chain"/>
</dbReference>
<evidence type="ECO:0000256" key="1">
    <source>
        <dbReference type="ARBA" id="ARBA00004496"/>
    </source>
</evidence>
<keyword evidence="3 8" id="KW-0808">Transferase</keyword>
<comment type="catalytic activity">
    <reaction evidence="7">
        <text>butanoate + ATP = butanoyl phosphate + ADP</text>
        <dbReference type="Rhea" id="RHEA:13585"/>
        <dbReference type="ChEBI" id="CHEBI:17968"/>
        <dbReference type="ChEBI" id="CHEBI:30616"/>
        <dbReference type="ChEBI" id="CHEBI:58079"/>
        <dbReference type="ChEBI" id="CHEBI:456216"/>
        <dbReference type="EC" id="2.7.2.7"/>
    </reaction>
</comment>
<dbReference type="PANTHER" id="PTHR21060">
    <property type="entry name" value="ACETATE KINASE"/>
    <property type="match status" value="1"/>
</dbReference>
<dbReference type="SUPFAM" id="SSF53067">
    <property type="entry name" value="Actin-like ATPase domain"/>
    <property type="match status" value="2"/>
</dbReference>
<dbReference type="Pfam" id="PF00871">
    <property type="entry name" value="Acetate_kinase"/>
    <property type="match status" value="1"/>
</dbReference>
<evidence type="ECO:0000256" key="2">
    <source>
        <dbReference type="ARBA" id="ARBA00022490"/>
    </source>
</evidence>
<dbReference type="GO" id="GO:0006083">
    <property type="term" value="P:acetate metabolic process"/>
    <property type="evidence" value="ECO:0007669"/>
    <property type="project" value="TreeGrafter"/>
</dbReference>
<dbReference type="NCBIfam" id="NF002834">
    <property type="entry name" value="PRK03011.1-5"/>
    <property type="match status" value="1"/>
</dbReference>
<dbReference type="GO" id="GO:0005737">
    <property type="term" value="C:cytoplasm"/>
    <property type="evidence" value="ECO:0007669"/>
    <property type="project" value="UniProtKB-SubCell"/>
</dbReference>
<reference evidence="8" key="1">
    <citation type="submission" date="2019-08" db="EMBL/GenBank/DDBJ databases">
        <authorList>
            <person name="Kucharzyk K."/>
            <person name="Murdoch R.W."/>
            <person name="Higgins S."/>
            <person name="Loffler F."/>
        </authorList>
    </citation>
    <scope>NUCLEOTIDE SEQUENCE</scope>
</reference>
<dbReference type="EMBL" id="VSSQ01000494">
    <property type="protein sequence ID" value="MPL96089.1"/>
    <property type="molecule type" value="Genomic_DNA"/>
</dbReference>
<keyword evidence="4" id="KW-0547">Nucleotide-binding</keyword>
<evidence type="ECO:0000256" key="3">
    <source>
        <dbReference type="ARBA" id="ARBA00022679"/>
    </source>
</evidence>
<evidence type="ECO:0000256" key="4">
    <source>
        <dbReference type="ARBA" id="ARBA00022741"/>
    </source>
</evidence>
<name>A0A644VXE9_9ZZZZ</name>
<dbReference type="PRINTS" id="PR00471">
    <property type="entry name" value="ACETATEKNASE"/>
</dbReference>
<protein>
    <submittedName>
        <fullName evidence="8">Butyrate kinase 2</fullName>
        <ecNumber evidence="8">2.7.2.7</ecNumber>
    </submittedName>
</protein>
<dbReference type="InterPro" id="IPR043129">
    <property type="entry name" value="ATPase_NBD"/>
</dbReference>
<dbReference type="PROSITE" id="PS01076">
    <property type="entry name" value="ACETATE_KINASE_2"/>
    <property type="match status" value="1"/>
</dbReference>
<proteinExistence type="inferred from homology"/>
<evidence type="ECO:0000256" key="6">
    <source>
        <dbReference type="ARBA" id="ARBA00022840"/>
    </source>
</evidence>
<dbReference type="PANTHER" id="PTHR21060:SF3">
    <property type="entry name" value="BUTYRATE KINASE 2-RELATED"/>
    <property type="match status" value="1"/>
</dbReference>
<dbReference type="GO" id="GO:0047761">
    <property type="term" value="F:butyrate kinase activity"/>
    <property type="evidence" value="ECO:0007669"/>
    <property type="project" value="UniProtKB-EC"/>
</dbReference>
<gene>
    <name evidence="8" type="primary">buk2_10</name>
    <name evidence="8" type="ORF">SDC9_42264</name>
</gene>
<dbReference type="InterPro" id="IPR023865">
    <property type="entry name" value="Aliphatic_acid_kinase_CS"/>
</dbReference>
<evidence type="ECO:0000256" key="5">
    <source>
        <dbReference type="ARBA" id="ARBA00022777"/>
    </source>
</evidence>
<comment type="subcellular location">
    <subcellularLocation>
        <location evidence="1">Cytoplasm</location>
    </subcellularLocation>
</comment>
<dbReference type="InterPro" id="IPR011245">
    <property type="entry name" value="Butyrate_kin"/>
</dbReference>
<evidence type="ECO:0000256" key="7">
    <source>
        <dbReference type="ARBA" id="ARBA00048596"/>
    </source>
</evidence>
<comment type="caution">
    <text evidence="8">The sequence shown here is derived from an EMBL/GenBank/DDBJ whole genome shotgun (WGS) entry which is preliminary data.</text>
</comment>